<evidence type="ECO:0000256" key="3">
    <source>
        <dbReference type="ARBA" id="ARBA00022801"/>
    </source>
</evidence>
<dbReference type="Gene3D" id="3.30.1120.10">
    <property type="match status" value="1"/>
</dbReference>
<evidence type="ECO:0000256" key="5">
    <source>
        <dbReference type="SAM" id="SignalP"/>
    </source>
</evidence>
<evidence type="ECO:0000259" key="6">
    <source>
        <dbReference type="Pfam" id="PF00884"/>
    </source>
</evidence>
<dbReference type="GO" id="GO:0004065">
    <property type="term" value="F:arylsulfatase activity"/>
    <property type="evidence" value="ECO:0007669"/>
    <property type="project" value="TreeGrafter"/>
</dbReference>
<dbReference type="InterPro" id="IPR024607">
    <property type="entry name" value="Sulfatase_CS"/>
</dbReference>
<dbReference type="PROSITE" id="PS00523">
    <property type="entry name" value="SULFATASE_1"/>
    <property type="match status" value="1"/>
</dbReference>
<dbReference type="InterPro" id="IPR000917">
    <property type="entry name" value="Sulfatase_N"/>
</dbReference>
<dbReference type="Gene3D" id="3.40.720.10">
    <property type="entry name" value="Alkaline Phosphatase, subunit A"/>
    <property type="match status" value="1"/>
</dbReference>
<comment type="similarity">
    <text evidence="1">Belongs to the sulfatase family.</text>
</comment>
<dbReference type="Pfam" id="PF00884">
    <property type="entry name" value="Sulfatase"/>
    <property type="match status" value="1"/>
</dbReference>
<comment type="caution">
    <text evidence="7">The sequence shown here is derived from an EMBL/GenBank/DDBJ whole genome shotgun (WGS) entry which is preliminary data.</text>
</comment>
<dbReference type="RefSeq" id="WP_200310957.1">
    <property type="nucleotide sequence ID" value="NZ_JAENIM010000037.1"/>
</dbReference>
<keyword evidence="8" id="KW-1185">Reference proteome</keyword>
<keyword evidence="3 7" id="KW-0378">Hydrolase</keyword>
<organism evidence="7 8">
    <name type="scientific">Persicirhabdus sediminis</name>
    <dbReference type="NCBI Taxonomy" id="454144"/>
    <lineage>
        <taxon>Bacteria</taxon>
        <taxon>Pseudomonadati</taxon>
        <taxon>Verrucomicrobiota</taxon>
        <taxon>Verrucomicrobiia</taxon>
        <taxon>Verrucomicrobiales</taxon>
        <taxon>Verrucomicrobiaceae</taxon>
        <taxon>Persicirhabdus</taxon>
    </lineage>
</organism>
<dbReference type="AlphaFoldDB" id="A0A8J7MDY6"/>
<name>A0A8J7MDY6_9BACT</name>
<feature type="signal peptide" evidence="5">
    <location>
        <begin position="1"/>
        <end position="28"/>
    </location>
</feature>
<dbReference type="PANTHER" id="PTHR42693:SF53">
    <property type="entry name" value="ENDO-4-O-SULFATASE"/>
    <property type="match status" value="1"/>
</dbReference>
<keyword evidence="4" id="KW-0106">Calcium</keyword>
<evidence type="ECO:0000256" key="4">
    <source>
        <dbReference type="ARBA" id="ARBA00022837"/>
    </source>
</evidence>
<keyword evidence="5" id="KW-0732">Signal</keyword>
<protein>
    <submittedName>
        <fullName evidence="7">Sulfatase-like hydrolase/transferase</fullName>
    </submittedName>
</protein>
<evidence type="ECO:0000313" key="7">
    <source>
        <dbReference type="EMBL" id="MBK1790936.1"/>
    </source>
</evidence>
<dbReference type="InterPro" id="IPR017850">
    <property type="entry name" value="Alkaline_phosphatase_core_sf"/>
</dbReference>
<feature type="chain" id="PRO_5035201049" evidence="5">
    <location>
        <begin position="29"/>
        <end position="506"/>
    </location>
</feature>
<evidence type="ECO:0000313" key="8">
    <source>
        <dbReference type="Proteomes" id="UP000624703"/>
    </source>
</evidence>
<sequence length="506" mass="57041">MNFKTKVIKTLGILLSASSIAAAESVNAEDVSKPNIVVIYIDDMGYADLGANQAGVYTQTPSMDALAASGVRFENGYVTSPMCGPSRASLVTGKYQARTGYEQHKGARRQDENTLDGLRLSESTMADYMKEAGYRTFAFGKWHLGSSAEQLPHKRGFDEYWGLVEPGNQNFLRSFQVEKGIVFWDEPVTVNDKSMYLSEVYTDKAIDFVNRQHEAEQPFFMYMSYTAMHGPNEATGDYKERIREYFDKNGYEVPKNADGHRQFNTPREKRIKGLAELWQMDTEIGRFLDRLEELGLRENTIVFAISDNGGKPEDNGSWNVPFGGQKGQIYEGGIRVPYIVSWPKQIPAGQVFSEPVVQIDVLPTILAAAGQPIPEAIDGVNLTPFLQGKKKGAPHDAIYWRVGDNWAIQKGGWKLVHATRDFFTFSDDPPQLFNLNNDPYESTDLSQQEPERMQQLRKQWEEWNKDNIPPLFGSPNHLPNGIPWPEDLHAARGRYNPLTGEYIGVK</sequence>
<proteinExistence type="inferred from homology"/>
<evidence type="ECO:0000256" key="2">
    <source>
        <dbReference type="ARBA" id="ARBA00022723"/>
    </source>
</evidence>
<accession>A0A8J7MDY6</accession>
<dbReference type="SUPFAM" id="SSF53649">
    <property type="entry name" value="Alkaline phosphatase-like"/>
    <property type="match status" value="1"/>
</dbReference>
<dbReference type="EMBL" id="JAENIM010000037">
    <property type="protein sequence ID" value="MBK1790936.1"/>
    <property type="molecule type" value="Genomic_DNA"/>
</dbReference>
<evidence type="ECO:0000256" key="1">
    <source>
        <dbReference type="ARBA" id="ARBA00008779"/>
    </source>
</evidence>
<reference evidence="7" key="1">
    <citation type="submission" date="2021-01" db="EMBL/GenBank/DDBJ databases">
        <title>Modified the classification status of verrucomicrobia.</title>
        <authorList>
            <person name="Feng X."/>
        </authorList>
    </citation>
    <scope>NUCLEOTIDE SEQUENCE</scope>
    <source>
        <strain evidence="7">_KCTC 22039</strain>
    </source>
</reference>
<dbReference type="Proteomes" id="UP000624703">
    <property type="component" value="Unassembled WGS sequence"/>
</dbReference>
<gene>
    <name evidence="7" type="ORF">JIN82_07180</name>
</gene>
<keyword evidence="2" id="KW-0479">Metal-binding</keyword>
<feature type="domain" description="Sulfatase N-terminal" evidence="6">
    <location>
        <begin position="34"/>
        <end position="370"/>
    </location>
</feature>
<dbReference type="PANTHER" id="PTHR42693">
    <property type="entry name" value="ARYLSULFATASE FAMILY MEMBER"/>
    <property type="match status" value="1"/>
</dbReference>
<dbReference type="GO" id="GO:0046872">
    <property type="term" value="F:metal ion binding"/>
    <property type="evidence" value="ECO:0007669"/>
    <property type="project" value="UniProtKB-KW"/>
</dbReference>
<dbReference type="InterPro" id="IPR050738">
    <property type="entry name" value="Sulfatase"/>
</dbReference>